<reference evidence="2 4" key="1">
    <citation type="submission" date="2020-06" db="EMBL/GenBank/DDBJ databases">
        <title>Anoxygenic phototrophic Chloroflexota member uses a Type I reaction center.</title>
        <authorList>
            <person name="Tsuji J.M."/>
            <person name="Shaw N.A."/>
            <person name="Nagashima S."/>
            <person name="Venkiteswaran J."/>
            <person name="Schiff S.L."/>
            <person name="Hanada S."/>
            <person name="Tank M."/>
            <person name="Neufeld J.D."/>
        </authorList>
    </citation>
    <scope>NUCLEOTIDE SEQUENCE [LARGE SCALE GENOMIC DNA]</scope>
    <source>
        <strain evidence="2">L227-S17</strain>
    </source>
</reference>
<dbReference type="PROSITE" id="PS51186">
    <property type="entry name" value="GNAT"/>
    <property type="match status" value="2"/>
</dbReference>
<dbReference type="InterPro" id="IPR016181">
    <property type="entry name" value="Acyl_CoA_acyltransferase"/>
</dbReference>
<gene>
    <name evidence="2" type="ORF">HXX08_07710</name>
    <name evidence="3" type="ORF">OZ401_000887</name>
</gene>
<dbReference type="EMBL" id="CP128399">
    <property type="protein sequence ID" value="WJW67618.1"/>
    <property type="molecule type" value="Genomic_DNA"/>
</dbReference>
<organism evidence="2 4">
    <name type="scientific">Candidatus Chlorohelix allophototropha</name>
    <dbReference type="NCBI Taxonomy" id="3003348"/>
    <lineage>
        <taxon>Bacteria</taxon>
        <taxon>Bacillati</taxon>
        <taxon>Chloroflexota</taxon>
        <taxon>Chloroflexia</taxon>
        <taxon>Candidatus Chloroheliales</taxon>
        <taxon>Candidatus Chloroheliaceae</taxon>
        <taxon>Candidatus Chlorohelix</taxon>
    </lineage>
</organism>
<keyword evidence="3" id="KW-0012">Acyltransferase</keyword>
<dbReference type="Gene3D" id="3.40.630.30">
    <property type="match status" value="2"/>
</dbReference>
<evidence type="ECO:0000313" key="3">
    <source>
        <dbReference type="EMBL" id="WJW67618.1"/>
    </source>
</evidence>
<dbReference type="AlphaFoldDB" id="A0A8T7M181"/>
<dbReference type="EMBL" id="JACATZ010000001">
    <property type="protein sequence ID" value="NWJ45749.1"/>
    <property type="molecule type" value="Genomic_DNA"/>
</dbReference>
<dbReference type="EC" id="2.3.1.-" evidence="3"/>
<reference evidence="3" key="2">
    <citation type="journal article" date="2024" name="Nature">
        <title>Anoxygenic phototroph of the Chloroflexota uses a type I reaction centre.</title>
        <authorList>
            <person name="Tsuji J.M."/>
            <person name="Shaw N.A."/>
            <person name="Nagashima S."/>
            <person name="Venkiteswaran J.J."/>
            <person name="Schiff S.L."/>
            <person name="Watanabe T."/>
            <person name="Fukui M."/>
            <person name="Hanada S."/>
            <person name="Tank M."/>
            <person name="Neufeld J.D."/>
        </authorList>
    </citation>
    <scope>NUCLEOTIDE SEQUENCE</scope>
    <source>
        <strain evidence="3">L227-S17</strain>
    </source>
</reference>
<feature type="domain" description="N-acetyltransferase" evidence="1">
    <location>
        <begin position="1"/>
        <end position="159"/>
    </location>
</feature>
<dbReference type="RefSeq" id="WP_341469506.1">
    <property type="nucleotide sequence ID" value="NZ_CP128399.1"/>
</dbReference>
<dbReference type="Proteomes" id="UP000521676">
    <property type="component" value="Unassembled WGS sequence"/>
</dbReference>
<feature type="domain" description="N-acetyltransferase" evidence="1">
    <location>
        <begin position="180"/>
        <end position="332"/>
    </location>
</feature>
<name>A0A8T7M181_9CHLR</name>
<accession>A0A8T7M181</accession>
<proteinExistence type="predicted"/>
<evidence type="ECO:0000313" key="5">
    <source>
        <dbReference type="Proteomes" id="UP001431572"/>
    </source>
</evidence>
<keyword evidence="5" id="KW-1185">Reference proteome</keyword>
<protein>
    <submittedName>
        <fullName evidence="2">GNAT family N-acetyltransferase</fullName>
        <ecNumber evidence="3">2.3.1.-</ecNumber>
    </submittedName>
</protein>
<sequence length="332" mass="37484">MILKAYESSQQDAVLRLWENSGLNTLFPANGHLWKINVENNLAFKSEDFWGAWNQQGKLLGFVLTRRFRDITTPSIMEERYGKTGWISLLLVEESSRRQGIGTGLLEKAHAVLSDVKSIRLGGDFNHFFPGVPEGESLGFFSNKGYTFNQELINDLSLDLDNWELSEQPISIMGGDYFFTQGKAGEEESILDFIGLPSNGFSPRWRYDLERIFKKGYSPENVTLIKGQSGKIEGFLQTWELKEVIECALSRPTIFWAMHEKPMEKHGSIGPLGINSTIRGGGIGLALVAAGTAYLKKRGVTFVTIDWTALTTFYSKLGYHPWRSYRIGYKNL</sequence>
<evidence type="ECO:0000259" key="1">
    <source>
        <dbReference type="PROSITE" id="PS51186"/>
    </source>
</evidence>
<dbReference type="SUPFAM" id="SSF55729">
    <property type="entry name" value="Acyl-CoA N-acyltransferases (Nat)"/>
    <property type="match status" value="1"/>
</dbReference>
<dbReference type="Proteomes" id="UP001431572">
    <property type="component" value="Chromosome 1"/>
</dbReference>
<dbReference type="Pfam" id="PF00583">
    <property type="entry name" value="Acetyltransf_1"/>
    <property type="match status" value="2"/>
</dbReference>
<dbReference type="InterPro" id="IPR000182">
    <property type="entry name" value="GNAT_dom"/>
</dbReference>
<dbReference type="CDD" id="cd04301">
    <property type="entry name" value="NAT_SF"/>
    <property type="match status" value="2"/>
</dbReference>
<evidence type="ECO:0000313" key="4">
    <source>
        <dbReference type="Proteomes" id="UP000521676"/>
    </source>
</evidence>
<keyword evidence="3" id="KW-0808">Transferase</keyword>
<dbReference type="GO" id="GO:0016747">
    <property type="term" value="F:acyltransferase activity, transferring groups other than amino-acyl groups"/>
    <property type="evidence" value="ECO:0007669"/>
    <property type="project" value="InterPro"/>
</dbReference>
<evidence type="ECO:0000313" key="2">
    <source>
        <dbReference type="EMBL" id="NWJ45749.1"/>
    </source>
</evidence>